<proteinExistence type="predicted"/>
<evidence type="ECO:0000256" key="1">
    <source>
        <dbReference type="SAM" id="MobiDB-lite"/>
    </source>
</evidence>
<comment type="caution">
    <text evidence="2">The sequence shown here is derived from an EMBL/GenBank/DDBJ whole genome shotgun (WGS) entry which is preliminary data.</text>
</comment>
<dbReference type="AlphaFoldDB" id="A0A8X6NH90"/>
<evidence type="ECO:0000313" key="2">
    <source>
        <dbReference type="EMBL" id="GFT14889.1"/>
    </source>
</evidence>
<reference evidence="2" key="1">
    <citation type="submission" date="2020-08" db="EMBL/GenBank/DDBJ databases">
        <title>Multicomponent nature underlies the extraordinary mechanical properties of spider dragline silk.</title>
        <authorList>
            <person name="Kono N."/>
            <person name="Nakamura H."/>
            <person name="Mori M."/>
            <person name="Yoshida Y."/>
            <person name="Ohtoshi R."/>
            <person name="Malay A.D."/>
            <person name="Moran D.A.P."/>
            <person name="Tomita M."/>
            <person name="Numata K."/>
            <person name="Arakawa K."/>
        </authorList>
    </citation>
    <scope>NUCLEOTIDE SEQUENCE</scope>
</reference>
<accession>A0A8X6NH90</accession>
<protein>
    <submittedName>
        <fullName evidence="2">Uncharacterized protein</fullName>
    </submittedName>
</protein>
<gene>
    <name evidence="2" type="ORF">NPIL_159081</name>
</gene>
<feature type="region of interest" description="Disordered" evidence="1">
    <location>
        <begin position="58"/>
        <end position="86"/>
    </location>
</feature>
<dbReference type="Proteomes" id="UP000887013">
    <property type="component" value="Unassembled WGS sequence"/>
</dbReference>
<keyword evidence="3" id="KW-1185">Reference proteome</keyword>
<dbReference type="OrthoDB" id="10456069at2759"/>
<sequence length="86" mass="9628">MYVKSVGSKRLHFGKGNRSSYRQRHLTEKQIDGAYDIRGEEFLVPRRFLRGKARSYLSSNSTSKENGPIPNTIIGAHGDDSGLFVA</sequence>
<organism evidence="2 3">
    <name type="scientific">Nephila pilipes</name>
    <name type="common">Giant wood spider</name>
    <name type="synonym">Nephila maculata</name>
    <dbReference type="NCBI Taxonomy" id="299642"/>
    <lineage>
        <taxon>Eukaryota</taxon>
        <taxon>Metazoa</taxon>
        <taxon>Ecdysozoa</taxon>
        <taxon>Arthropoda</taxon>
        <taxon>Chelicerata</taxon>
        <taxon>Arachnida</taxon>
        <taxon>Araneae</taxon>
        <taxon>Araneomorphae</taxon>
        <taxon>Entelegynae</taxon>
        <taxon>Araneoidea</taxon>
        <taxon>Nephilidae</taxon>
        <taxon>Nephila</taxon>
    </lineage>
</organism>
<dbReference type="EMBL" id="BMAW01104508">
    <property type="protein sequence ID" value="GFT14889.1"/>
    <property type="molecule type" value="Genomic_DNA"/>
</dbReference>
<evidence type="ECO:0000313" key="3">
    <source>
        <dbReference type="Proteomes" id="UP000887013"/>
    </source>
</evidence>
<feature type="region of interest" description="Disordered" evidence="1">
    <location>
        <begin position="1"/>
        <end position="20"/>
    </location>
</feature>
<name>A0A8X6NH90_NEPPI</name>